<dbReference type="Pfam" id="PF05193">
    <property type="entry name" value="Peptidase_M16_C"/>
    <property type="match status" value="1"/>
</dbReference>
<dbReference type="InterPro" id="IPR007863">
    <property type="entry name" value="Peptidase_M16_C"/>
</dbReference>
<reference evidence="2 3" key="1">
    <citation type="submission" date="2020-02" db="EMBL/GenBank/DDBJ databases">
        <authorList>
            <person name="Ma Q."/>
            <person name="Huang Y."/>
            <person name="Song X."/>
            <person name="Pei D."/>
        </authorList>
    </citation>
    <scope>NUCLEOTIDE SEQUENCE [LARGE SCALE GENOMIC DNA]</scope>
    <source>
        <strain evidence="2">Sxm20200214</strain>
        <tissue evidence="2">Leaf</tissue>
    </source>
</reference>
<dbReference type="PANTHER" id="PTHR11851">
    <property type="entry name" value="METALLOPROTEASE"/>
    <property type="match status" value="1"/>
</dbReference>
<protein>
    <recommendedName>
        <fullName evidence="1">Peptidase M16 C-terminal domain-containing protein</fullName>
    </recommendedName>
</protein>
<sequence>MYRTAASRAKALKLRKMKVEIAELAKNPMGLLMEAVHTAAYSGALANPLYAHESALDRLNGELLEEFMTENFTVARMVLAASGVEHEELLQVAEPLTSDLPNVPRQVEPKSQYTGGDFLQHTVFYVTTLIELFFGHLQATHFALAFEVPGWNNEKEAVIATVLQDDIYAYIDWRGNYDVVQSDAFRRDDDVEDDRVKNLMELIKT</sequence>
<dbReference type="GO" id="GO:0005739">
    <property type="term" value="C:mitochondrion"/>
    <property type="evidence" value="ECO:0007669"/>
    <property type="project" value="TreeGrafter"/>
</dbReference>
<dbReference type="InterPro" id="IPR011249">
    <property type="entry name" value="Metalloenz_LuxS/M16"/>
</dbReference>
<dbReference type="InterPro" id="IPR050361">
    <property type="entry name" value="MPP/UQCRC_Complex"/>
</dbReference>
<keyword evidence="3" id="KW-1185">Reference proteome</keyword>
<gene>
    <name evidence="2" type="ORF">Bca52824_065680</name>
</gene>
<dbReference type="Proteomes" id="UP000886595">
    <property type="component" value="Unassembled WGS sequence"/>
</dbReference>
<accession>A0A8X7U9D6</accession>
<dbReference type="AlphaFoldDB" id="A0A8X7U9D6"/>
<evidence type="ECO:0000313" key="2">
    <source>
        <dbReference type="EMBL" id="KAG2271125.1"/>
    </source>
</evidence>
<organism evidence="2 3">
    <name type="scientific">Brassica carinata</name>
    <name type="common">Ethiopian mustard</name>
    <name type="synonym">Abyssinian cabbage</name>
    <dbReference type="NCBI Taxonomy" id="52824"/>
    <lineage>
        <taxon>Eukaryota</taxon>
        <taxon>Viridiplantae</taxon>
        <taxon>Streptophyta</taxon>
        <taxon>Embryophyta</taxon>
        <taxon>Tracheophyta</taxon>
        <taxon>Spermatophyta</taxon>
        <taxon>Magnoliopsida</taxon>
        <taxon>eudicotyledons</taxon>
        <taxon>Gunneridae</taxon>
        <taxon>Pentapetalae</taxon>
        <taxon>rosids</taxon>
        <taxon>malvids</taxon>
        <taxon>Brassicales</taxon>
        <taxon>Brassicaceae</taxon>
        <taxon>Brassiceae</taxon>
        <taxon>Brassica</taxon>
    </lineage>
</organism>
<evidence type="ECO:0000313" key="3">
    <source>
        <dbReference type="Proteomes" id="UP000886595"/>
    </source>
</evidence>
<name>A0A8X7U9D6_BRACI</name>
<dbReference type="PANTHER" id="PTHR11851:SF203">
    <property type="entry name" value="MITOCHONDRIAL-PROCESSING PEPTIDASE SUBUNIT ALPHA-1, MITOCHONDRIAL-RELATED"/>
    <property type="match status" value="1"/>
</dbReference>
<proteinExistence type="predicted"/>
<dbReference type="Gene3D" id="3.30.830.10">
    <property type="entry name" value="Metalloenzyme, LuxS/M16 peptidase-like"/>
    <property type="match status" value="1"/>
</dbReference>
<evidence type="ECO:0000259" key="1">
    <source>
        <dbReference type="Pfam" id="PF05193"/>
    </source>
</evidence>
<comment type="caution">
    <text evidence="2">The sequence shown here is derived from an EMBL/GenBank/DDBJ whole genome shotgun (WGS) entry which is preliminary data.</text>
</comment>
<feature type="domain" description="Peptidase M16 C-terminal" evidence="1">
    <location>
        <begin position="59"/>
        <end position="164"/>
    </location>
</feature>
<dbReference type="SUPFAM" id="SSF63411">
    <property type="entry name" value="LuxS/MPP-like metallohydrolase"/>
    <property type="match status" value="1"/>
</dbReference>
<dbReference type="OrthoDB" id="1717843at2759"/>
<dbReference type="EMBL" id="JAAMPC010000013">
    <property type="protein sequence ID" value="KAG2271125.1"/>
    <property type="molecule type" value="Genomic_DNA"/>
</dbReference>
<dbReference type="GO" id="GO:0046872">
    <property type="term" value="F:metal ion binding"/>
    <property type="evidence" value="ECO:0007669"/>
    <property type="project" value="InterPro"/>
</dbReference>